<dbReference type="OrthoDB" id="664960at2759"/>
<keyword evidence="1" id="KW-0175">Coiled coil</keyword>
<organism evidence="2 3">
    <name type="scientific">Brassica carinata</name>
    <name type="common">Ethiopian mustard</name>
    <name type="synonym">Abyssinian cabbage</name>
    <dbReference type="NCBI Taxonomy" id="52824"/>
    <lineage>
        <taxon>Eukaryota</taxon>
        <taxon>Viridiplantae</taxon>
        <taxon>Streptophyta</taxon>
        <taxon>Embryophyta</taxon>
        <taxon>Tracheophyta</taxon>
        <taxon>Spermatophyta</taxon>
        <taxon>Magnoliopsida</taxon>
        <taxon>eudicotyledons</taxon>
        <taxon>Gunneridae</taxon>
        <taxon>Pentapetalae</taxon>
        <taxon>rosids</taxon>
        <taxon>malvids</taxon>
        <taxon>Brassicales</taxon>
        <taxon>Brassicaceae</taxon>
        <taxon>Brassiceae</taxon>
        <taxon>Brassica</taxon>
    </lineage>
</organism>
<keyword evidence="3" id="KW-1185">Reference proteome</keyword>
<accession>A0A8X7TEM3</accession>
<dbReference type="Proteomes" id="UP000886595">
    <property type="component" value="Unassembled WGS sequence"/>
</dbReference>
<proteinExistence type="predicted"/>
<evidence type="ECO:0000313" key="3">
    <source>
        <dbReference type="Proteomes" id="UP000886595"/>
    </source>
</evidence>
<feature type="coiled-coil region" evidence="1">
    <location>
        <begin position="28"/>
        <end position="55"/>
    </location>
</feature>
<protein>
    <recommendedName>
        <fullName evidence="4">Disease resistance protein</fullName>
    </recommendedName>
</protein>
<evidence type="ECO:0008006" key="4">
    <source>
        <dbReference type="Google" id="ProtNLM"/>
    </source>
</evidence>
<evidence type="ECO:0000313" key="2">
    <source>
        <dbReference type="EMBL" id="KAG2238862.1"/>
    </source>
</evidence>
<comment type="caution">
    <text evidence="2">The sequence shown here is derived from an EMBL/GenBank/DDBJ whole genome shotgun (WGS) entry which is preliminary data.</text>
</comment>
<dbReference type="AlphaFoldDB" id="A0A8X7TEM3"/>
<evidence type="ECO:0000256" key="1">
    <source>
        <dbReference type="SAM" id="Coils"/>
    </source>
</evidence>
<dbReference type="EMBL" id="JAAMPC010001607">
    <property type="protein sequence ID" value="KAG2238862.1"/>
    <property type="molecule type" value="Genomic_DNA"/>
</dbReference>
<sequence length="144" mass="16366">MGNCMSFQPSCDATLDRAISVLCSKGYIGHLKKNLRDLQRETEDLRAIQDVVKNKVAREKVKHRHMLKPVQVWLTRVESFNTRVDDTLSTSPAQLQKLCLCGICSKNVCLSYNYGRNIWFDIMSVTMDIEVHDGALSLSISVQF</sequence>
<name>A0A8X7TEM3_BRACI</name>
<gene>
    <name evidence="2" type="ORF">Bca52824_091932</name>
</gene>
<reference evidence="2 3" key="1">
    <citation type="submission" date="2020-02" db="EMBL/GenBank/DDBJ databases">
        <authorList>
            <person name="Ma Q."/>
            <person name="Huang Y."/>
            <person name="Song X."/>
            <person name="Pei D."/>
        </authorList>
    </citation>
    <scope>NUCLEOTIDE SEQUENCE [LARGE SCALE GENOMIC DNA]</scope>
    <source>
        <strain evidence="2">Sxm20200214</strain>
        <tissue evidence="2">Leaf</tissue>
    </source>
</reference>